<name>A0A225E989_9BACT</name>
<accession>A0A225E989</accession>
<dbReference type="Proteomes" id="UP000214646">
    <property type="component" value="Unassembled WGS sequence"/>
</dbReference>
<organism evidence="2 3">
    <name type="scientific">Fimbriiglobus ruber</name>
    <dbReference type="NCBI Taxonomy" id="1908690"/>
    <lineage>
        <taxon>Bacteria</taxon>
        <taxon>Pseudomonadati</taxon>
        <taxon>Planctomycetota</taxon>
        <taxon>Planctomycetia</taxon>
        <taxon>Gemmatales</taxon>
        <taxon>Gemmataceae</taxon>
        <taxon>Fimbriiglobus</taxon>
    </lineage>
</organism>
<evidence type="ECO:0000313" key="3">
    <source>
        <dbReference type="Proteomes" id="UP000214646"/>
    </source>
</evidence>
<keyword evidence="3" id="KW-1185">Reference proteome</keyword>
<gene>
    <name evidence="2" type="ORF">FRUB_00325</name>
</gene>
<reference evidence="3" key="1">
    <citation type="submission" date="2017-06" db="EMBL/GenBank/DDBJ databases">
        <title>Genome analysis of Fimbriiglobus ruber SP5, the first member of the order Planctomycetales with confirmed chitinolytic capability.</title>
        <authorList>
            <person name="Ravin N.V."/>
            <person name="Rakitin A.L."/>
            <person name="Ivanova A.A."/>
            <person name="Beletsky A.V."/>
            <person name="Kulichevskaya I.S."/>
            <person name="Mardanov A.V."/>
            <person name="Dedysh S.N."/>
        </authorList>
    </citation>
    <scope>NUCLEOTIDE SEQUENCE [LARGE SCALE GENOMIC DNA]</scope>
    <source>
        <strain evidence="3">SP5</strain>
    </source>
</reference>
<sequence length="145" mass="16151">MTGLDARRTQEFLDFAKAKMPDPVEQLVEASNKLPESVRDKFLESHLNDAFEASKKRGTLTDPGLADFQKTTEGVVKIFSLLLKPAHPNLTEDDVQELVMSVDDVQGQLEKAAAELVRESHNAPVSEEAAERSYFRKPRNGVKAK</sequence>
<proteinExistence type="predicted"/>
<evidence type="ECO:0000313" key="2">
    <source>
        <dbReference type="EMBL" id="OWK46626.1"/>
    </source>
</evidence>
<feature type="region of interest" description="Disordered" evidence="1">
    <location>
        <begin position="118"/>
        <end position="145"/>
    </location>
</feature>
<feature type="compositionally biased region" description="Basic residues" evidence="1">
    <location>
        <begin position="135"/>
        <end position="145"/>
    </location>
</feature>
<dbReference type="EMBL" id="NIDE01000001">
    <property type="protein sequence ID" value="OWK46626.1"/>
    <property type="molecule type" value="Genomic_DNA"/>
</dbReference>
<protein>
    <submittedName>
        <fullName evidence="2">Uncharacterized protein</fullName>
    </submittedName>
</protein>
<comment type="caution">
    <text evidence="2">The sequence shown here is derived from an EMBL/GenBank/DDBJ whole genome shotgun (WGS) entry which is preliminary data.</text>
</comment>
<dbReference type="AlphaFoldDB" id="A0A225E989"/>
<evidence type="ECO:0000256" key="1">
    <source>
        <dbReference type="SAM" id="MobiDB-lite"/>
    </source>
</evidence>